<dbReference type="GO" id="GO:0050660">
    <property type="term" value="F:flavin adenine dinucleotide binding"/>
    <property type="evidence" value="ECO:0007669"/>
    <property type="project" value="InterPro"/>
</dbReference>
<dbReference type="GO" id="GO:0043799">
    <property type="term" value="F:glycine oxidase activity"/>
    <property type="evidence" value="ECO:0007669"/>
    <property type="project" value="UniProtKB-EC"/>
</dbReference>
<dbReference type="SUPFAM" id="SSF54373">
    <property type="entry name" value="FAD-linked reductases, C-terminal domain"/>
    <property type="match status" value="1"/>
</dbReference>
<dbReference type="Gene3D" id="3.50.50.60">
    <property type="entry name" value="FAD/NAD(P)-binding domain"/>
    <property type="match status" value="1"/>
</dbReference>
<dbReference type="AlphaFoldDB" id="A0A4R1BSW8"/>
<comment type="pathway">
    <text evidence="1">Cofactor biosynthesis; thiamine diphosphate biosynthesis.</text>
</comment>
<feature type="domain" description="FAD dependent oxidoreductase" evidence="6">
    <location>
        <begin position="5"/>
        <end position="351"/>
    </location>
</feature>
<reference evidence="7 8" key="1">
    <citation type="submission" date="2019-03" db="EMBL/GenBank/DDBJ databases">
        <title>Whole genome sequence of a novel Rubrobacter taiwanensis strain, isolated from Yellowstone National Park.</title>
        <authorList>
            <person name="Freed S."/>
            <person name="Ramaley R.F."/>
            <person name="Kyndt J.A."/>
        </authorList>
    </citation>
    <scope>NUCLEOTIDE SEQUENCE [LARGE SCALE GENOMIC DNA]</scope>
    <source>
        <strain evidence="7 8">Yellowstone</strain>
    </source>
</reference>
<dbReference type="PANTHER" id="PTHR13847:SF289">
    <property type="entry name" value="GLYCINE OXIDASE"/>
    <property type="match status" value="1"/>
</dbReference>
<protein>
    <recommendedName>
        <fullName evidence="5">glycine oxidase</fullName>
        <ecNumber evidence="5">1.4.3.19</ecNumber>
    </recommendedName>
</protein>
<proteinExistence type="predicted"/>
<accession>A0A4R1BSW8</accession>
<dbReference type="GO" id="GO:0005737">
    <property type="term" value="C:cytoplasm"/>
    <property type="evidence" value="ECO:0007669"/>
    <property type="project" value="TreeGrafter"/>
</dbReference>
<dbReference type="SUPFAM" id="SSF51905">
    <property type="entry name" value="FAD/NAD(P)-binding domain"/>
    <property type="match status" value="1"/>
</dbReference>
<evidence type="ECO:0000256" key="3">
    <source>
        <dbReference type="ARBA" id="ARBA00023002"/>
    </source>
</evidence>
<name>A0A4R1BSW8_9ACTN</name>
<dbReference type="PANTHER" id="PTHR13847">
    <property type="entry name" value="SARCOSINE DEHYDROGENASE-RELATED"/>
    <property type="match status" value="1"/>
</dbReference>
<comment type="catalytic activity">
    <reaction evidence="4">
        <text>glycine + O2 + H2O = glyoxylate + H2O2 + NH4(+)</text>
        <dbReference type="Rhea" id="RHEA:11532"/>
        <dbReference type="ChEBI" id="CHEBI:15377"/>
        <dbReference type="ChEBI" id="CHEBI:15379"/>
        <dbReference type="ChEBI" id="CHEBI:16240"/>
        <dbReference type="ChEBI" id="CHEBI:28938"/>
        <dbReference type="ChEBI" id="CHEBI:36655"/>
        <dbReference type="ChEBI" id="CHEBI:57305"/>
        <dbReference type="EC" id="1.4.3.19"/>
    </reaction>
</comment>
<keyword evidence="8" id="KW-1185">Reference proteome</keyword>
<evidence type="ECO:0000259" key="6">
    <source>
        <dbReference type="Pfam" id="PF01266"/>
    </source>
</evidence>
<keyword evidence="2" id="KW-0784">Thiamine biosynthesis</keyword>
<dbReference type="PROSITE" id="PS51257">
    <property type="entry name" value="PROKAR_LIPOPROTEIN"/>
    <property type="match status" value="1"/>
</dbReference>
<comment type="caution">
    <text evidence="7">The sequence shown here is derived from an EMBL/GenBank/DDBJ whole genome shotgun (WGS) entry which is preliminary data.</text>
</comment>
<dbReference type="InterPro" id="IPR012727">
    <property type="entry name" value="Gly_oxidase_ThiO"/>
</dbReference>
<dbReference type="Gene3D" id="3.30.9.10">
    <property type="entry name" value="D-Amino Acid Oxidase, subunit A, domain 2"/>
    <property type="match status" value="1"/>
</dbReference>
<dbReference type="UniPathway" id="UPA00060"/>
<dbReference type="InterPro" id="IPR036188">
    <property type="entry name" value="FAD/NAD-bd_sf"/>
</dbReference>
<dbReference type="RefSeq" id="WP_132687437.1">
    <property type="nucleotide sequence ID" value="NZ_SKBU01000003.1"/>
</dbReference>
<dbReference type="OrthoDB" id="3214401at2"/>
<evidence type="ECO:0000313" key="8">
    <source>
        <dbReference type="Proteomes" id="UP000295244"/>
    </source>
</evidence>
<dbReference type="GO" id="GO:0009229">
    <property type="term" value="P:thiamine diphosphate biosynthetic process"/>
    <property type="evidence" value="ECO:0007669"/>
    <property type="project" value="UniProtKB-UniPathway"/>
</dbReference>
<evidence type="ECO:0000256" key="1">
    <source>
        <dbReference type="ARBA" id="ARBA00004948"/>
    </source>
</evidence>
<dbReference type="Proteomes" id="UP000295244">
    <property type="component" value="Unassembled WGS sequence"/>
</dbReference>
<gene>
    <name evidence="7" type="primary">thiO</name>
    <name evidence="7" type="ORF">E0L93_01295</name>
</gene>
<dbReference type="InterPro" id="IPR006076">
    <property type="entry name" value="FAD-dep_OxRdtase"/>
</dbReference>
<evidence type="ECO:0000256" key="2">
    <source>
        <dbReference type="ARBA" id="ARBA00022977"/>
    </source>
</evidence>
<dbReference type="GO" id="GO:0009228">
    <property type="term" value="P:thiamine biosynthetic process"/>
    <property type="evidence" value="ECO:0007669"/>
    <property type="project" value="UniProtKB-KW"/>
</dbReference>
<evidence type="ECO:0000313" key="7">
    <source>
        <dbReference type="EMBL" id="TCJ20487.1"/>
    </source>
</evidence>
<sequence>MRPVDLAVVGGGVIGCSAAYHAARRGARVVLLEAERLGAGASGAAAGMLNAQAEARGEDAFLRLLLKGRERHRSFAEELRDAGGPDPEYVWEGTLRVATEERFAAELRRTYSWQREAGLPARWLSGEEARELEPNLSRGALAALYLPEDGQVNSPRLVHALAQAGARLGVRFLEAARVTGFAVAGERVTGVRTARGEEVAAGCVVLAGGAASALLAGELGLRLPVSPVKGEIISVAALPAPVTANVWDDRCYLVPKRDGRVVIGATQEPGVYDRRPTLGGVATLSGAAVGLVPALSGATFLNAWGGLRPGTPDGRPVLGPAGGWEGLLIATGHHRNGVLLAPITGEIVASLALGDRPPVDVAPFSYERALQTAAR</sequence>
<keyword evidence="3 7" id="KW-0560">Oxidoreductase</keyword>
<dbReference type="EC" id="1.4.3.19" evidence="5"/>
<dbReference type="NCBIfam" id="TIGR02352">
    <property type="entry name" value="thiamin_ThiO"/>
    <property type="match status" value="1"/>
</dbReference>
<dbReference type="EMBL" id="SKBU01000003">
    <property type="protein sequence ID" value="TCJ20487.1"/>
    <property type="molecule type" value="Genomic_DNA"/>
</dbReference>
<dbReference type="Pfam" id="PF01266">
    <property type="entry name" value="DAO"/>
    <property type="match status" value="1"/>
</dbReference>
<evidence type="ECO:0000256" key="4">
    <source>
        <dbReference type="ARBA" id="ARBA00049872"/>
    </source>
</evidence>
<evidence type="ECO:0000256" key="5">
    <source>
        <dbReference type="ARBA" id="ARBA00050018"/>
    </source>
</evidence>
<organism evidence="7 8">
    <name type="scientific">Rubrobacter taiwanensis</name>
    <dbReference type="NCBI Taxonomy" id="185139"/>
    <lineage>
        <taxon>Bacteria</taxon>
        <taxon>Bacillati</taxon>
        <taxon>Actinomycetota</taxon>
        <taxon>Rubrobacteria</taxon>
        <taxon>Rubrobacterales</taxon>
        <taxon>Rubrobacteraceae</taxon>
        <taxon>Rubrobacter</taxon>
    </lineage>
</organism>